<evidence type="ECO:0000256" key="7">
    <source>
        <dbReference type="SAM" id="SignalP"/>
    </source>
</evidence>
<evidence type="ECO:0000313" key="11">
    <source>
        <dbReference type="Proteomes" id="UP001560573"/>
    </source>
</evidence>
<sequence length="612" mass="69216">MKFSLIAFISAALLYGTTGQAQDTIRITDYGYTAGSRQNAVPYVLKALNDCKTKKDPVLIFPAGRYDFWPQYVTEKLYYESNTDVIPLRRCPILIEGFNKLEINCNKADFIFHDRMQPFTIDSSKNITIRNVNIDWEIPLTAQAQIAEATDDYIDLVINAFESPYVIENNKLVFVGEGWKSEWWGSMEFDNNTKQVTSQTGDAGCMGDNFKNYKAIELKQGYVRLQYTGKHKPLKGNWLVLRHSARDHAGTFIINSRNVVIENMNLYHCAGLGILSQYSGDLYFKRVNVVPNAVKNRILSGHDDGMHFSNCNGQLTIDSCRFLSLMDDPVNVHGTSVRIMKKLSDTKLLCRFVHEQSIGFTWAREGETIGFIENEAMNTIDTGKVESFHLNSPEEFEISFSKPVPATIIEGDALENLTCTPDVLIKNSFFGSNRARGILISTPGKVIIENNVFESSGSAILIPGDANGWYESGAVKDVTIRNNVFNDLCLTSLYQFCEGIISIDPEIPRPDANKPFHRNIRIENNTFHPFDYPVLYAKSAAGLHFNNNTIIRSTRFQPFHYRKHMLTFEYCKTIEVANNQLQGDVPGKNIKLIATPKKELQLQKHQGIVLTE</sequence>
<keyword evidence="6" id="KW-0326">Glycosidase</keyword>
<keyword evidence="3 7" id="KW-0732">Signal</keyword>
<accession>A0ABV3ZF90</accession>
<feature type="domain" description="GLAA-B beta-barrel" evidence="8">
    <location>
        <begin position="142"/>
        <end position="239"/>
    </location>
</feature>
<evidence type="ECO:0000256" key="6">
    <source>
        <dbReference type="ARBA" id="ARBA00023295"/>
    </source>
</evidence>
<dbReference type="InterPro" id="IPR006626">
    <property type="entry name" value="PbH1"/>
</dbReference>
<evidence type="ECO:0000259" key="8">
    <source>
        <dbReference type="Pfam" id="PF23763"/>
    </source>
</evidence>
<dbReference type="EMBL" id="JAULBC010000004">
    <property type="protein sequence ID" value="MEX6688483.1"/>
    <property type="molecule type" value="Genomic_DNA"/>
</dbReference>
<dbReference type="InterPro" id="IPR057275">
    <property type="entry name" value="Beta-barrel_GLAA-B_I"/>
</dbReference>
<keyword evidence="5" id="KW-0378">Hydrolase</keyword>
<evidence type="ECO:0000313" key="10">
    <source>
        <dbReference type="EMBL" id="MEX6688483.1"/>
    </source>
</evidence>
<dbReference type="InterPro" id="IPR011050">
    <property type="entry name" value="Pectin_lyase_fold/virulence"/>
</dbReference>
<comment type="caution">
    <text evidence="10">The sequence shown here is derived from an EMBL/GenBank/DDBJ whole genome shotgun (WGS) entry which is preliminary data.</text>
</comment>
<gene>
    <name evidence="10" type="ORF">QTN47_13300</name>
</gene>
<organism evidence="10 11">
    <name type="scientific">Danxiaibacter flavus</name>
    <dbReference type="NCBI Taxonomy" id="3049108"/>
    <lineage>
        <taxon>Bacteria</taxon>
        <taxon>Pseudomonadati</taxon>
        <taxon>Bacteroidota</taxon>
        <taxon>Chitinophagia</taxon>
        <taxon>Chitinophagales</taxon>
        <taxon>Chitinophagaceae</taxon>
        <taxon>Danxiaibacter</taxon>
    </lineage>
</organism>
<protein>
    <submittedName>
        <fullName evidence="10">Right-handed parallel beta-helix repeat-containing protein</fullName>
    </submittedName>
</protein>
<reference evidence="10 11" key="1">
    <citation type="submission" date="2023-07" db="EMBL/GenBank/DDBJ databases">
        <authorList>
            <person name="Lian W.-H."/>
        </authorList>
    </citation>
    <scope>NUCLEOTIDE SEQUENCE [LARGE SCALE GENOMIC DNA]</scope>
    <source>
        <strain evidence="10 11">SYSU DXS3180</strain>
    </source>
</reference>
<comment type="catalytic activity">
    <reaction evidence="2">
        <text>Hydrolysis of terminal, non-reducing branched (1-&gt;3)-alpha-D-galactosidic residues, producing free D-galactose.</text>
        <dbReference type="EC" id="3.2.1.n1"/>
    </reaction>
</comment>
<feature type="domain" description="GLAA-B beta-barrel" evidence="9">
    <location>
        <begin position="347"/>
        <end position="414"/>
    </location>
</feature>
<dbReference type="Proteomes" id="UP001560573">
    <property type="component" value="Unassembled WGS sequence"/>
</dbReference>
<comment type="catalytic activity">
    <reaction evidence="1">
        <text>Hydrolysis of terminal, non-reducing alpha-D-galactose residues in alpha-D-galactosides, including galactose oligosaccharides, galactomannans and galactolipids.</text>
        <dbReference type="EC" id="3.2.1.22"/>
    </reaction>
</comment>
<dbReference type="Pfam" id="PF23764">
    <property type="entry name" value="Beta-barrel_GLAA-B_II"/>
    <property type="match status" value="1"/>
</dbReference>
<evidence type="ECO:0000256" key="3">
    <source>
        <dbReference type="ARBA" id="ARBA00022729"/>
    </source>
</evidence>
<dbReference type="Gene3D" id="2.160.20.10">
    <property type="entry name" value="Single-stranded right-handed beta-helix, Pectin lyase-like"/>
    <property type="match status" value="2"/>
</dbReference>
<evidence type="ECO:0000256" key="2">
    <source>
        <dbReference type="ARBA" id="ARBA00001271"/>
    </source>
</evidence>
<dbReference type="RefSeq" id="WP_369329893.1">
    <property type="nucleotide sequence ID" value="NZ_JAULBC010000004.1"/>
</dbReference>
<dbReference type="InterPro" id="IPR012334">
    <property type="entry name" value="Pectin_lyas_fold"/>
</dbReference>
<feature type="signal peptide" evidence="7">
    <location>
        <begin position="1"/>
        <end position="21"/>
    </location>
</feature>
<keyword evidence="4" id="KW-0677">Repeat</keyword>
<dbReference type="SUPFAM" id="SSF51126">
    <property type="entry name" value="Pectin lyase-like"/>
    <property type="match status" value="1"/>
</dbReference>
<evidence type="ECO:0000256" key="5">
    <source>
        <dbReference type="ARBA" id="ARBA00022801"/>
    </source>
</evidence>
<proteinExistence type="predicted"/>
<dbReference type="InterPro" id="IPR056441">
    <property type="entry name" value="Beta-barrel_GLAA-B_II"/>
</dbReference>
<evidence type="ECO:0000256" key="4">
    <source>
        <dbReference type="ARBA" id="ARBA00022737"/>
    </source>
</evidence>
<dbReference type="Pfam" id="PF23763">
    <property type="entry name" value="Beta-barrel_GLAA-B_I"/>
    <property type="match status" value="1"/>
</dbReference>
<name>A0ABV3ZF90_9BACT</name>
<evidence type="ECO:0000256" key="1">
    <source>
        <dbReference type="ARBA" id="ARBA00001255"/>
    </source>
</evidence>
<feature type="chain" id="PRO_5047537476" evidence="7">
    <location>
        <begin position="22"/>
        <end position="612"/>
    </location>
</feature>
<evidence type="ECO:0000259" key="9">
    <source>
        <dbReference type="Pfam" id="PF23764"/>
    </source>
</evidence>
<keyword evidence="11" id="KW-1185">Reference proteome</keyword>
<dbReference type="SMART" id="SM00710">
    <property type="entry name" value="PbH1"/>
    <property type="match status" value="6"/>
</dbReference>